<organism evidence="1 2">
    <name type="scientific">Nitrosomonas communis</name>
    <dbReference type="NCBI Taxonomy" id="44574"/>
    <lineage>
        <taxon>Bacteria</taxon>
        <taxon>Pseudomonadati</taxon>
        <taxon>Pseudomonadota</taxon>
        <taxon>Betaproteobacteria</taxon>
        <taxon>Nitrosomonadales</taxon>
        <taxon>Nitrosomonadaceae</taxon>
        <taxon>Nitrosomonas</taxon>
    </lineage>
</organism>
<proteinExistence type="predicted"/>
<accession>A0A1I4RQ39</accession>
<protein>
    <submittedName>
        <fullName evidence="1">Uncharacterized protein</fullName>
    </submittedName>
</protein>
<dbReference type="EMBL" id="FOUB01000034">
    <property type="protein sequence ID" value="SFM54113.1"/>
    <property type="molecule type" value="Genomic_DNA"/>
</dbReference>
<dbReference type="AlphaFoldDB" id="A0A1I4RQ39"/>
<name>A0A1I4RQ39_9PROT</name>
<dbReference type="RefSeq" id="WP_074905890.1">
    <property type="nucleotide sequence ID" value="NZ_FOUB01000034.1"/>
</dbReference>
<evidence type="ECO:0000313" key="2">
    <source>
        <dbReference type="Proteomes" id="UP000183287"/>
    </source>
</evidence>
<keyword evidence="2" id="KW-1185">Reference proteome</keyword>
<sequence>MERNKLATLKFPHHQQNEFAMARLMLNGEFRSKLEKILLQEAIYNKHNLRIIAEGVLTAC</sequence>
<dbReference type="Proteomes" id="UP000183287">
    <property type="component" value="Unassembled WGS sequence"/>
</dbReference>
<reference evidence="2" key="1">
    <citation type="submission" date="2016-10" db="EMBL/GenBank/DDBJ databases">
        <authorList>
            <person name="Varghese N."/>
            <person name="Submissions S."/>
        </authorList>
    </citation>
    <scope>NUCLEOTIDE SEQUENCE [LARGE SCALE GENOMIC DNA]</scope>
    <source>
        <strain evidence="2">Nm44</strain>
    </source>
</reference>
<evidence type="ECO:0000313" key="1">
    <source>
        <dbReference type="EMBL" id="SFM54113.1"/>
    </source>
</evidence>
<gene>
    <name evidence="1" type="ORF">SAMN05421863_103426</name>
</gene>